<dbReference type="AlphaFoldDB" id="A0A3Q7IYV0"/>
<dbReference type="PaxDb" id="4081-Solyc11g065810.1.1"/>
<dbReference type="OMA" id="EWNGSIN"/>
<dbReference type="Proteomes" id="UP000004994">
    <property type="component" value="Chromosome 11"/>
</dbReference>
<organism evidence="2">
    <name type="scientific">Solanum lycopersicum</name>
    <name type="common">Tomato</name>
    <name type="synonym">Lycopersicon esculentum</name>
    <dbReference type="NCBI Taxonomy" id="4081"/>
    <lineage>
        <taxon>Eukaryota</taxon>
        <taxon>Viridiplantae</taxon>
        <taxon>Streptophyta</taxon>
        <taxon>Embryophyta</taxon>
        <taxon>Tracheophyta</taxon>
        <taxon>Spermatophyta</taxon>
        <taxon>Magnoliopsida</taxon>
        <taxon>eudicotyledons</taxon>
        <taxon>Gunneridae</taxon>
        <taxon>Pentapetalae</taxon>
        <taxon>asterids</taxon>
        <taxon>lamiids</taxon>
        <taxon>Solanales</taxon>
        <taxon>Solanaceae</taxon>
        <taxon>Solanoideae</taxon>
        <taxon>Solaneae</taxon>
        <taxon>Solanum</taxon>
        <taxon>Solanum subgen. Lycopersicon</taxon>
    </lineage>
</organism>
<evidence type="ECO:0000313" key="2">
    <source>
        <dbReference type="EnsemblPlants" id="Solyc11g065810.2.1"/>
    </source>
</evidence>
<dbReference type="InterPro" id="IPR032675">
    <property type="entry name" value="LRR_dom_sf"/>
</dbReference>
<keyword evidence="1" id="KW-0611">Plant defense</keyword>
<proteinExistence type="predicted"/>
<dbReference type="Gramene" id="Solyc11g065810.2.1">
    <property type="protein sequence ID" value="Solyc11g065810.2.1"/>
    <property type="gene ID" value="Solyc11g065810.2"/>
</dbReference>
<reference evidence="2" key="2">
    <citation type="submission" date="2019-01" db="UniProtKB">
        <authorList>
            <consortium name="EnsemblPlants"/>
        </authorList>
    </citation>
    <scope>IDENTIFICATION</scope>
    <source>
        <strain evidence="2">cv. Heinz 1706</strain>
    </source>
</reference>
<sequence length="364" mass="41151">MHDLVNDLARIASSKLCIMLEENKGSHMLKQSRHMSYSMGEGGDCEQLKPLYKLQQLRTLLLIDTDYSPPLTKRMEKLINLRHLDVSNTFSLKMLLHLSTLKRLQVLVGAKLLLGGHGGLRMEDLGELHNLMHRIAEVTEEFYGSLSSEKHFNSLEKLEFEDMPEWKQCTCHNLSVACGGSQMTYLGIVYCVKLKCLPEHMQDLLPSLNELELLDCPEIESSPEGEMPFSLQQLRIGNCKKLSMLEDGLPSSLSHLTSLQRLGIFSCHQLQSLSLPSSLFELNIEDCPNLQSLSESALLSSLYELTITRCANLQSLPAKVMPSSLSKLHISYCPFLKPLLEFDKGEYWPEIAHISSILIDEEYL</sequence>
<keyword evidence="3" id="KW-1185">Reference proteome</keyword>
<dbReference type="GO" id="GO:0006952">
    <property type="term" value="P:defense response"/>
    <property type="evidence" value="ECO:0007669"/>
    <property type="project" value="UniProtKB-KW"/>
</dbReference>
<name>A0A3Q7IYV0_SOLLC</name>
<dbReference type="EnsemblPlants" id="Solyc11g065810.2.1">
    <property type="protein sequence ID" value="Solyc11g065810.2.1"/>
    <property type="gene ID" value="Solyc11g065810.2"/>
</dbReference>
<accession>A0A3Q7IYV0</accession>
<evidence type="ECO:0000313" key="3">
    <source>
        <dbReference type="Proteomes" id="UP000004994"/>
    </source>
</evidence>
<dbReference type="Gene3D" id="3.80.10.10">
    <property type="entry name" value="Ribonuclease Inhibitor"/>
    <property type="match status" value="2"/>
</dbReference>
<dbReference type="SUPFAM" id="SSF52058">
    <property type="entry name" value="L domain-like"/>
    <property type="match status" value="1"/>
</dbReference>
<evidence type="ECO:0000256" key="1">
    <source>
        <dbReference type="ARBA" id="ARBA00022821"/>
    </source>
</evidence>
<dbReference type="InParanoid" id="A0A3Q7IYV0"/>
<dbReference type="PANTHER" id="PTHR36766:SF40">
    <property type="entry name" value="DISEASE RESISTANCE PROTEIN RGA3"/>
    <property type="match status" value="1"/>
</dbReference>
<reference evidence="2" key="1">
    <citation type="journal article" date="2012" name="Nature">
        <title>The tomato genome sequence provides insights into fleshy fruit evolution.</title>
        <authorList>
            <consortium name="Tomato Genome Consortium"/>
        </authorList>
    </citation>
    <scope>NUCLEOTIDE SEQUENCE [LARGE SCALE GENOMIC DNA]</scope>
    <source>
        <strain evidence="2">cv. Heinz 1706</strain>
    </source>
</reference>
<dbReference type="PANTHER" id="PTHR36766">
    <property type="entry name" value="PLANT BROAD-SPECTRUM MILDEW RESISTANCE PROTEIN RPW8"/>
    <property type="match status" value="1"/>
</dbReference>
<protein>
    <recommendedName>
        <fullName evidence="4">NB-ARC domain-containing protein</fullName>
    </recommendedName>
</protein>
<evidence type="ECO:0008006" key="4">
    <source>
        <dbReference type="Google" id="ProtNLM"/>
    </source>
</evidence>